<feature type="domain" description="MacB-like periplasmic core" evidence="8">
    <location>
        <begin position="92"/>
        <end position="315"/>
    </location>
</feature>
<evidence type="ECO:0000256" key="2">
    <source>
        <dbReference type="ARBA" id="ARBA00022475"/>
    </source>
</evidence>
<gene>
    <name evidence="9" type="ORF">L0U88_08995</name>
</gene>
<feature type="transmembrane region" description="Helical" evidence="6">
    <location>
        <begin position="359"/>
        <end position="380"/>
    </location>
</feature>
<evidence type="ECO:0000256" key="3">
    <source>
        <dbReference type="ARBA" id="ARBA00022692"/>
    </source>
</evidence>
<dbReference type="PANTHER" id="PTHR30572:SF18">
    <property type="entry name" value="ABC-TYPE MACROLIDE FAMILY EXPORT SYSTEM PERMEASE COMPONENT 2"/>
    <property type="match status" value="1"/>
</dbReference>
<sequence length="869" mass="98675">MRKVPKSAVSFLRWFCREDYIEEIEGDLLEVFFRQEQFSPRLAKLAFWINVLMHFRPAFIKKVNIFQPIPFLLIKYHIKIGWRRIRSNSFFSAINVIGLSIALLCCIAITLYVYDEYQFDRFHKNLPQLYRVVEKQNQAGVLYDVASTPGPLGPAMEIDFPEVQQVCRFGRTIGSLHYGEKQLEPKDIRYTDNSIFSMFDFRLLKGDQQRVLTNPEEVVITESTAIRIWGEEWRLQPDVIGSTITLTSWGKEFPLRVTGIAEDPPVHSHIQFSVLLSFKALEGTDYFTWDNNAYSTYLLLDPDVQQQEFNTKLRTYIDRYSEYGSENEARTLRLQPMKDIYLFSDFDFGTNDAKAGNIVALRIFSIAAIMIFVIAIFNFINLCTAKSLNRSKEVGVRKIMGANRGQLISQYLVEASMLSGIAVVVSLMLVQLFLPFINAISGKQVALPWLNPGFWCLVVLFSVVVGILAGIYPAFYLSRTRSGIKSNAGYSTGFKSPLRKLLVVGQFSLAVLFMIASIIIFRQLQFMQEKELGFNQDQLIYVTLKNELRQKAGLLKNELKKMPGITEVVPTSSNLVDANSSTTQISWEGQLTTDEFLITQVNTDADMLPAMGIQLQAGRNFYEDGSDSGSYIINESAAKRMGWTAESAIGKKLSLWNAEGKVIGVVNDFHFQPLTRAIEPFLFRSWMDQPYSGLLIKIEAGQVAAALTSIEEQYKKLERNSTLQFQFLDQAISQQYFLQQKTSKLVLICTILAVFISCLGLFGLAMYAAEQRQREIGIRKVLGASILNIVNLLTSDIVRLVMISILIAVPVAYWCMNKWIQDFAYRIELDAWLFLVASLSIMLIAFITVSFQSIRAALMNPVKSIKVVS</sequence>
<evidence type="ECO:0000256" key="5">
    <source>
        <dbReference type="ARBA" id="ARBA00023136"/>
    </source>
</evidence>
<feature type="transmembrane region" description="Helical" evidence="6">
    <location>
        <begin position="411"/>
        <end position="434"/>
    </location>
</feature>
<accession>A0ABS9BHI3</accession>
<dbReference type="NCBIfam" id="NF038404">
    <property type="entry name" value="perm_prefix_2"/>
    <property type="match status" value="1"/>
</dbReference>
<dbReference type="Pfam" id="PF12704">
    <property type="entry name" value="MacB_PCD"/>
    <property type="match status" value="2"/>
</dbReference>
<evidence type="ECO:0000256" key="1">
    <source>
        <dbReference type="ARBA" id="ARBA00004651"/>
    </source>
</evidence>
<keyword evidence="3 6" id="KW-0812">Transmembrane</keyword>
<dbReference type="InterPro" id="IPR047699">
    <property type="entry name" value="Permease_put_prefix"/>
</dbReference>
<feature type="domain" description="ABC3 transporter permease C-terminal" evidence="7">
    <location>
        <begin position="750"/>
        <end position="861"/>
    </location>
</feature>
<evidence type="ECO:0000313" key="10">
    <source>
        <dbReference type="Proteomes" id="UP001200145"/>
    </source>
</evidence>
<dbReference type="Proteomes" id="UP001200145">
    <property type="component" value="Unassembled WGS sequence"/>
</dbReference>
<evidence type="ECO:0000313" key="9">
    <source>
        <dbReference type="EMBL" id="MCF1714760.1"/>
    </source>
</evidence>
<dbReference type="InterPro" id="IPR025857">
    <property type="entry name" value="MacB_PCD"/>
</dbReference>
<keyword evidence="4 6" id="KW-1133">Transmembrane helix</keyword>
<dbReference type="InterPro" id="IPR003838">
    <property type="entry name" value="ABC3_permease_C"/>
</dbReference>
<feature type="transmembrane region" description="Helical" evidence="6">
    <location>
        <begin position="90"/>
        <end position="114"/>
    </location>
</feature>
<feature type="domain" description="ABC3 transporter permease C-terminal" evidence="7">
    <location>
        <begin position="366"/>
        <end position="479"/>
    </location>
</feature>
<feature type="transmembrane region" description="Helical" evidence="6">
    <location>
        <begin position="498"/>
        <end position="521"/>
    </location>
</feature>
<dbReference type="EMBL" id="JAKEVY010000002">
    <property type="protein sequence ID" value="MCF1714760.1"/>
    <property type="molecule type" value="Genomic_DNA"/>
</dbReference>
<organism evidence="9 10">
    <name type="scientific">Flavihumibacter fluminis</name>
    <dbReference type="NCBI Taxonomy" id="2909236"/>
    <lineage>
        <taxon>Bacteria</taxon>
        <taxon>Pseudomonadati</taxon>
        <taxon>Bacteroidota</taxon>
        <taxon>Chitinophagia</taxon>
        <taxon>Chitinophagales</taxon>
        <taxon>Chitinophagaceae</taxon>
        <taxon>Flavihumibacter</taxon>
    </lineage>
</organism>
<evidence type="ECO:0000259" key="7">
    <source>
        <dbReference type="Pfam" id="PF02687"/>
    </source>
</evidence>
<evidence type="ECO:0000256" key="6">
    <source>
        <dbReference type="SAM" id="Phobius"/>
    </source>
</evidence>
<dbReference type="PANTHER" id="PTHR30572">
    <property type="entry name" value="MEMBRANE COMPONENT OF TRANSPORTER-RELATED"/>
    <property type="match status" value="1"/>
</dbReference>
<keyword evidence="2" id="KW-1003">Cell membrane</keyword>
<comment type="subcellular location">
    <subcellularLocation>
        <location evidence="1">Cell membrane</location>
        <topology evidence="1">Multi-pass membrane protein</topology>
    </subcellularLocation>
</comment>
<evidence type="ECO:0000256" key="4">
    <source>
        <dbReference type="ARBA" id="ARBA00022989"/>
    </source>
</evidence>
<proteinExistence type="predicted"/>
<evidence type="ECO:0000259" key="8">
    <source>
        <dbReference type="Pfam" id="PF12704"/>
    </source>
</evidence>
<keyword evidence="10" id="KW-1185">Reference proteome</keyword>
<feature type="transmembrane region" description="Helical" evidence="6">
    <location>
        <begin position="745"/>
        <end position="769"/>
    </location>
</feature>
<dbReference type="RefSeq" id="WP_234865713.1">
    <property type="nucleotide sequence ID" value="NZ_JAKEVY010000002.1"/>
</dbReference>
<feature type="transmembrane region" description="Helical" evidence="6">
    <location>
        <begin position="781"/>
        <end position="811"/>
    </location>
</feature>
<keyword evidence="5 6" id="KW-0472">Membrane</keyword>
<feature type="domain" description="MacB-like periplasmic core" evidence="8">
    <location>
        <begin position="509"/>
        <end position="704"/>
    </location>
</feature>
<protein>
    <submittedName>
        <fullName evidence="9">ABC transporter permease</fullName>
    </submittedName>
</protein>
<reference evidence="9 10" key="1">
    <citation type="submission" date="2022-01" db="EMBL/GenBank/DDBJ databases">
        <title>Flavihumibacter sp. nov., isolated from sediment of a river.</title>
        <authorList>
            <person name="Liu H."/>
        </authorList>
    </citation>
    <scope>NUCLEOTIDE SEQUENCE [LARGE SCALE GENOMIC DNA]</scope>
    <source>
        <strain evidence="9 10">RY-1</strain>
    </source>
</reference>
<feature type="transmembrane region" description="Helical" evidence="6">
    <location>
        <begin position="831"/>
        <end position="851"/>
    </location>
</feature>
<comment type="caution">
    <text evidence="9">The sequence shown here is derived from an EMBL/GenBank/DDBJ whole genome shotgun (WGS) entry which is preliminary data.</text>
</comment>
<feature type="transmembrane region" description="Helical" evidence="6">
    <location>
        <begin position="454"/>
        <end position="477"/>
    </location>
</feature>
<name>A0ABS9BHI3_9BACT</name>
<dbReference type="Pfam" id="PF02687">
    <property type="entry name" value="FtsX"/>
    <property type="match status" value="2"/>
</dbReference>
<dbReference type="InterPro" id="IPR050250">
    <property type="entry name" value="Macrolide_Exporter_MacB"/>
</dbReference>